<dbReference type="KEGG" id="smo:SELMODRAFT_74388"/>
<dbReference type="PANTHER" id="PTHR47926">
    <property type="entry name" value="PENTATRICOPEPTIDE REPEAT-CONTAINING PROTEIN"/>
    <property type="match status" value="1"/>
</dbReference>
<dbReference type="Pfam" id="PF14432">
    <property type="entry name" value="DYW_deaminase"/>
    <property type="match status" value="1"/>
</dbReference>
<dbReference type="InParanoid" id="D8QNU1"/>
<dbReference type="InterPro" id="IPR046848">
    <property type="entry name" value="E_motif"/>
</dbReference>
<evidence type="ECO:0000313" key="4">
    <source>
        <dbReference type="EMBL" id="EFJ38816.1"/>
    </source>
</evidence>
<dbReference type="NCBIfam" id="TIGR00756">
    <property type="entry name" value="PPR"/>
    <property type="match status" value="1"/>
</dbReference>
<proteinExistence type="predicted"/>
<dbReference type="eggNOG" id="KOG4197">
    <property type="taxonomic scope" value="Eukaryota"/>
</dbReference>
<reference evidence="4 5" key="1">
    <citation type="journal article" date="2011" name="Science">
        <title>The Selaginella genome identifies genetic changes associated with the evolution of vascular plants.</title>
        <authorList>
            <person name="Banks J.A."/>
            <person name="Nishiyama T."/>
            <person name="Hasebe M."/>
            <person name="Bowman J.L."/>
            <person name="Gribskov M."/>
            <person name="dePamphilis C."/>
            <person name="Albert V.A."/>
            <person name="Aono N."/>
            <person name="Aoyama T."/>
            <person name="Ambrose B.A."/>
            <person name="Ashton N.W."/>
            <person name="Axtell M.J."/>
            <person name="Barker E."/>
            <person name="Barker M.S."/>
            <person name="Bennetzen J.L."/>
            <person name="Bonawitz N.D."/>
            <person name="Chapple C."/>
            <person name="Cheng C."/>
            <person name="Correa L.G."/>
            <person name="Dacre M."/>
            <person name="DeBarry J."/>
            <person name="Dreyer I."/>
            <person name="Elias M."/>
            <person name="Engstrom E.M."/>
            <person name="Estelle M."/>
            <person name="Feng L."/>
            <person name="Finet C."/>
            <person name="Floyd S.K."/>
            <person name="Frommer W.B."/>
            <person name="Fujita T."/>
            <person name="Gramzow L."/>
            <person name="Gutensohn M."/>
            <person name="Harholt J."/>
            <person name="Hattori M."/>
            <person name="Heyl A."/>
            <person name="Hirai T."/>
            <person name="Hiwatashi Y."/>
            <person name="Ishikawa M."/>
            <person name="Iwata M."/>
            <person name="Karol K.G."/>
            <person name="Koehler B."/>
            <person name="Kolukisaoglu U."/>
            <person name="Kubo M."/>
            <person name="Kurata T."/>
            <person name="Lalonde S."/>
            <person name="Li K."/>
            <person name="Li Y."/>
            <person name="Litt A."/>
            <person name="Lyons E."/>
            <person name="Manning G."/>
            <person name="Maruyama T."/>
            <person name="Michael T.P."/>
            <person name="Mikami K."/>
            <person name="Miyazaki S."/>
            <person name="Morinaga S."/>
            <person name="Murata T."/>
            <person name="Mueller-Roeber B."/>
            <person name="Nelson D.R."/>
            <person name="Obara M."/>
            <person name="Oguri Y."/>
            <person name="Olmstead R.G."/>
            <person name="Onodera N."/>
            <person name="Petersen B.L."/>
            <person name="Pils B."/>
            <person name="Prigge M."/>
            <person name="Rensing S.A."/>
            <person name="Riano-Pachon D.M."/>
            <person name="Roberts A.W."/>
            <person name="Sato Y."/>
            <person name="Scheller H.V."/>
            <person name="Schulz B."/>
            <person name="Schulz C."/>
            <person name="Shakirov E.V."/>
            <person name="Shibagaki N."/>
            <person name="Shinohara N."/>
            <person name="Shippen D.E."/>
            <person name="Soerensen I."/>
            <person name="Sotooka R."/>
            <person name="Sugimoto N."/>
            <person name="Sugita M."/>
            <person name="Sumikawa N."/>
            <person name="Tanurdzic M."/>
            <person name="Theissen G."/>
            <person name="Ulvskov P."/>
            <person name="Wakazuki S."/>
            <person name="Weng J.K."/>
            <person name="Willats W.W."/>
            <person name="Wipf D."/>
            <person name="Wolf P.G."/>
            <person name="Yang L."/>
            <person name="Zimmer A.D."/>
            <person name="Zhu Q."/>
            <person name="Mitros T."/>
            <person name="Hellsten U."/>
            <person name="Loque D."/>
            <person name="Otillar R."/>
            <person name="Salamov A."/>
            <person name="Schmutz J."/>
            <person name="Shapiro H."/>
            <person name="Lindquist E."/>
            <person name="Lucas S."/>
            <person name="Rokhsar D."/>
            <person name="Grigoriev I.V."/>
        </authorList>
    </citation>
    <scope>NUCLEOTIDE SEQUENCE [LARGE SCALE GENOMIC DNA]</scope>
</reference>
<keyword evidence="5" id="KW-1185">Reference proteome</keyword>
<keyword evidence="1" id="KW-0677">Repeat</keyword>
<dbReference type="PROSITE" id="PS51375">
    <property type="entry name" value="PPR"/>
    <property type="match status" value="1"/>
</dbReference>
<dbReference type="GO" id="GO:0008270">
    <property type="term" value="F:zinc ion binding"/>
    <property type="evidence" value="ECO:0007669"/>
    <property type="project" value="InterPro"/>
</dbReference>
<evidence type="ECO:0000313" key="5">
    <source>
        <dbReference type="Proteomes" id="UP000001514"/>
    </source>
</evidence>
<dbReference type="AlphaFoldDB" id="D8QNU1"/>
<dbReference type="InterPro" id="IPR032867">
    <property type="entry name" value="DYW_dom"/>
</dbReference>
<accession>D8QNU1</accession>
<dbReference type="GO" id="GO:0009451">
    <property type="term" value="P:RNA modification"/>
    <property type="evidence" value="ECO:0000318"/>
    <property type="project" value="GO_Central"/>
</dbReference>
<dbReference type="Proteomes" id="UP000001514">
    <property type="component" value="Unassembled WGS sequence"/>
</dbReference>
<dbReference type="InterPro" id="IPR046960">
    <property type="entry name" value="PPR_At4g14850-like_plant"/>
</dbReference>
<evidence type="ECO:0000256" key="1">
    <source>
        <dbReference type="ARBA" id="ARBA00022737"/>
    </source>
</evidence>
<dbReference type="Pfam" id="PF20431">
    <property type="entry name" value="E_motif"/>
    <property type="match status" value="1"/>
</dbReference>
<dbReference type="InterPro" id="IPR002885">
    <property type="entry name" value="PPR_rpt"/>
</dbReference>
<dbReference type="FunFam" id="1.25.40.10:FF:000381">
    <property type="entry name" value="Pentatricopeptide repeat-containing protein"/>
    <property type="match status" value="1"/>
</dbReference>
<feature type="domain" description="DYW" evidence="3">
    <location>
        <begin position="393"/>
        <end position="485"/>
    </location>
</feature>
<dbReference type="FunCoup" id="D8QNU1">
    <property type="interactions" value="988"/>
</dbReference>
<dbReference type="Pfam" id="PF01535">
    <property type="entry name" value="PPR"/>
    <property type="match status" value="4"/>
</dbReference>
<dbReference type="EMBL" id="GL377565">
    <property type="protein sequence ID" value="EFJ38816.1"/>
    <property type="molecule type" value="Genomic_DNA"/>
</dbReference>
<dbReference type="GO" id="GO:0003723">
    <property type="term" value="F:RNA binding"/>
    <property type="evidence" value="ECO:0007669"/>
    <property type="project" value="InterPro"/>
</dbReference>
<feature type="repeat" description="PPR" evidence="2">
    <location>
        <begin position="76"/>
        <end position="110"/>
    </location>
</feature>
<dbReference type="PANTHER" id="PTHR47926:SF533">
    <property type="entry name" value="DYW DOMAIN-CONTAINING PROTEIN"/>
    <property type="match status" value="1"/>
</dbReference>
<organism evidence="5">
    <name type="scientific">Selaginella moellendorffii</name>
    <name type="common">Spikemoss</name>
    <dbReference type="NCBI Taxonomy" id="88036"/>
    <lineage>
        <taxon>Eukaryota</taxon>
        <taxon>Viridiplantae</taxon>
        <taxon>Streptophyta</taxon>
        <taxon>Embryophyta</taxon>
        <taxon>Tracheophyta</taxon>
        <taxon>Lycopodiopsida</taxon>
        <taxon>Selaginellales</taxon>
        <taxon>Selaginellaceae</taxon>
        <taxon>Selaginella</taxon>
    </lineage>
</organism>
<protein>
    <recommendedName>
        <fullName evidence="3">DYW domain-containing protein</fullName>
    </recommendedName>
</protein>
<evidence type="ECO:0000256" key="2">
    <source>
        <dbReference type="PROSITE-ProRule" id="PRU00708"/>
    </source>
</evidence>
<sequence>MSKCPGDAIALHEFAPRLRQCGIARALEEGRRLHAQLIDTGLDTGTFLGNLLVQMYGKCGSIDRAREVFTAMPDRSPVSWTTMINALAHNGLWKRSIALFAEMDLDGARPDRLCFSAALDSCSSGAALREGRLLHAEAVAAGLEDELLVATALINMYGKCGRSIQARELFDRINRKDVVLWTAMFGAYAHSGDAIAVINLFPSLELEGSCASDAIALLAVLSACIHAGRLHDARRYFLSMIPDYGVAPFVDHFVCMVDLLGRGGQIELADDLVRSMPFQADCVAWTILLGACRIHRDVARGEAAAEKILELEPGNAGAFVQLLNLYEAAGMRSRAARIKRAMEERGIKRLPGRSSIQIHDTVHEFTVGDTDHPRREEIYAELRRIGVAIREAGYQPDRKSILHDVEEEEKEEMLCYHSEKLAIALGLIASPPLSTINVVKNLRVCQDCHTATKFISKVAGRRIVVRDTVRFHHFEGGACSCGDYW</sequence>
<dbReference type="FunFam" id="1.25.40.10:FF:001093">
    <property type="entry name" value="Pentatricopeptide repeat-containing protein At2g34400"/>
    <property type="match status" value="1"/>
</dbReference>
<dbReference type="InterPro" id="IPR011990">
    <property type="entry name" value="TPR-like_helical_dom_sf"/>
</dbReference>
<gene>
    <name evidence="4" type="ORF">SELMODRAFT_74388</name>
</gene>
<dbReference type="Gramene" id="EFJ38816">
    <property type="protein sequence ID" value="EFJ38816"/>
    <property type="gene ID" value="SELMODRAFT_74388"/>
</dbReference>
<dbReference type="Gene3D" id="1.25.40.10">
    <property type="entry name" value="Tetratricopeptide repeat domain"/>
    <property type="match status" value="3"/>
</dbReference>
<evidence type="ECO:0000259" key="3">
    <source>
        <dbReference type="Pfam" id="PF14432"/>
    </source>
</evidence>
<name>D8QNU1_SELML</name>
<dbReference type="HOGENOM" id="CLU_002706_37_8_1"/>